<dbReference type="GO" id="GO:0016491">
    <property type="term" value="F:oxidoreductase activity"/>
    <property type="evidence" value="ECO:0007669"/>
    <property type="project" value="UniProtKB-KW"/>
</dbReference>
<proteinExistence type="inferred from homology"/>
<comment type="similarity">
    <text evidence="1">Belongs to the SsuE family.</text>
</comment>
<dbReference type="SUPFAM" id="SSF52218">
    <property type="entry name" value="Flavoproteins"/>
    <property type="match status" value="1"/>
</dbReference>
<protein>
    <submittedName>
        <fullName evidence="6">NADPH-dependent FMN reductase</fullName>
        <ecNumber evidence="6">1.-.-.-</ecNumber>
    </submittedName>
</protein>
<dbReference type="Pfam" id="PF03358">
    <property type="entry name" value="FMN_red"/>
    <property type="match status" value="1"/>
</dbReference>
<evidence type="ECO:0000259" key="5">
    <source>
        <dbReference type="Pfam" id="PF03358"/>
    </source>
</evidence>
<dbReference type="PANTHER" id="PTHR43408:SF2">
    <property type="entry name" value="FMN REDUCTASE (NADPH)"/>
    <property type="match status" value="1"/>
</dbReference>
<dbReference type="InterPro" id="IPR005025">
    <property type="entry name" value="FMN_Rdtase-like_dom"/>
</dbReference>
<dbReference type="Proteomes" id="UP001379235">
    <property type="component" value="Unassembled WGS sequence"/>
</dbReference>
<dbReference type="InterPro" id="IPR029039">
    <property type="entry name" value="Flavoprotein-like_sf"/>
</dbReference>
<dbReference type="InterPro" id="IPR051814">
    <property type="entry name" value="NAD(P)H-dep_FMN_reductase"/>
</dbReference>
<name>A0ABU8SAT6_9SPHN</name>
<feature type="domain" description="NADPH-dependent FMN reductase-like" evidence="5">
    <location>
        <begin position="6"/>
        <end position="149"/>
    </location>
</feature>
<dbReference type="RefSeq" id="WP_339967962.1">
    <property type="nucleotide sequence ID" value="NZ_JBBHJY010000007.1"/>
</dbReference>
<dbReference type="PANTHER" id="PTHR43408">
    <property type="entry name" value="FMN REDUCTASE (NADPH)"/>
    <property type="match status" value="1"/>
</dbReference>
<keyword evidence="3" id="KW-0288">FMN</keyword>
<keyword evidence="4 6" id="KW-0560">Oxidoreductase</keyword>
<comment type="caution">
    <text evidence="6">The sequence shown here is derived from an EMBL/GenBank/DDBJ whole genome shotgun (WGS) entry which is preliminary data.</text>
</comment>
<organism evidence="6 7">
    <name type="scientific">Novosphingobium aquae</name>
    <dbReference type="NCBI Taxonomy" id="3133435"/>
    <lineage>
        <taxon>Bacteria</taxon>
        <taxon>Pseudomonadati</taxon>
        <taxon>Pseudomonadota</taxon>
        <taxon>Alphaproteobacteria</taxon>
        <taxon>Sphingomonadales</taxon>
        <taxon>Sphingomonadaceae</taxon>
        <taxon>Novosphingobium</taxon>
    </lineage>
</organism>
<evidence type="ECO:0000313" key="7">
    <source>
        <dbReference type="Proteomes" id="UP001379235"/>
    </source>
</evidence>
<evidence type="ECO:0000313" key="6">
    <source>
        <dbReference type="EMBL" id="MEJ6011088.1"/>
    </source>
</evidence>
<dbReference type="Gene3D" id="3.40.50.360">
    <property type="match status" value="1"/>
</dbReference>
<reference evidence="6 7" key="1">
    <citation type="submission" date="2024-03" db="EMBL/GenBank/DDBJ databases">
        <authorList>
            <person name="Jo J.-H."/>
        </authorList>
    </citation>
    <scope>NUCLEOTIDE SEQUENCE [LARGE SCALE GENOMIC DNA]</scope>
    <source>
        <strain evidence="6 7">AS3R-12</strain>
    </source>
</reference>
<evidence type="ECO:0000256" key="1">
    <source>
        <dbReference type="ARBA" id="ARBA00005990"/>
    </source>
</evidence>
<evidence type="ECO:0000256" key="3">
    <source>
        <dbReference type="ARBA" id="ARBA00022643"/>
    </source>
</evidence>
<accession>A0ABU8SAT6</accession>
<evidence type="ECO:0000256" key="4">
    <source>
        <dbReference type="ARBA" id="ARBA00023002"/>
    </source>
</evidence>
<keyword evidence="7" id="KW-1185">Reference proteome</keyword>
<keyword evidence="2" id="KW-0285">Flavoprotein</keyword>
<dbReference type="EC" id="1.-.-.-" evidence="6"/>
<sequence>MSQPHFVAIGGTTRPGSSTERALASALGFAEALGARTTLLGAEAIALPHYAPEKTERSAEALRLVETVRDADALIIGSPGYHGALSGLVKNALDYIEDTSRDERCYLSGIPVGCLATAAGWQAAVATMNQLRSITHALRGWPTPIGVAINSIPGPDGLDPVQSDAVQSQIRMMVDQQISFLRR</sequence>
<evidence type="ECO:0000256" key="2">
    <source>
        <dbReference type="ARBA" id="ARBA00022630"/>
    </source>
</evidence>
<gene>
    <name evidence="6" type="ORF">WG900_14285</name>
</gene>
<dbReference type="EMBL" id="JBBHJY010000007">
    <property type="protein sequence ID" value="MEJ6011088.1"/>
    <property type="molecule type" value="Genomic_DNA"/>
</dbReference>